<protein>
    <submittedName>
        <fullName evidence="6">Ankyrin repeat protein RF_0381</fullName>
    </submittedName>
</protein>
<dbReference type="RefSeq" id="XP_036361338.1">
    <property type="nucleotide sequence ID" value="XM_036505445.1"/>
</dbReference>
<dbReference type="SMART" id="SM00248">
    <property type="entry name" value="ANK"/>
    <property type="match status" value="7"/>
</dbReference>
<dbReference type="InterPro" id="IPR013083">
    <property type="entry name" value="Znf_RING/FYVE/PHD"/>
</dbReference>
<evidence type="ECO:0000259" key="4">
    <source>
        <dbReference type="PROSITE" id="PS50017"/>
    </source>
</evidence>
<dbReference type="Pfam" id="PF12796">
    <property type="entry name" value="Ank_2"/>
    <property type="match status" value="1"/>
</dbReference>
<dbReference type="Gene3D" id="1.10.533.10">
    <property type="entry name" value="Death Domain, Fas"/>
    <property type="match status" value="1"/>
</dbReference>
<dbReference type="SUPFAM" id="SSF47986">
    <property type="entry name" value="DEATH domain"/>
    <property type="match status" value="1"/>
</dbReference>
<feature type="repeat" description="ANK" evidence="3">
    <location>
        <begin position="101"/>
        <end position="135"/>
    </location>
</feature>
<dbReference type="CDD" id="cd01670">
    <property type="entry name" value="Death"/>
    <property type="match status" value="1"/>
</dbReference>
<dbReference type="AlphaFoldDB" id="A0A6P7SP58"/>
<feature type="repeat" description="ANK" evidence="3">
    <location>
        <begin position="35"/>
        <end position="67"/>
    </location>
</feature>
<dbReference type="GO" id="GO:0007165">
    <property type="term" value="P:signal transduction"/>
    <property type="evidence" value="ECO:0007669"/>
    <property type="project" value="InterPro"/>
</dbReference>
<feature type="repeat" description="ANK" evidence="3">
    <location>
        <begin position="137"/>
        <end position="170"/>
    </location>
</feature>
<dbReference type="PRINTS" id="PR01415">
    <property type="entry name" value="ANKYRIN"/>
</dbReference>
<dbReference type="PROSITE" id="PS50297">
    <property type="entry name" value="ANK_REP_REGION"/>
    <property type="match status" value="5"/>
</dbReference>
<keyword evidence="5" id="KW-1185">Reference proteome</keyword>
<dbReference type="InterPro" id="IPR036770">
    <property type="entry name" value="Ankyrin_rpt-contain_sf"/>
</dbReference>
<feature type="repeat" description="ANK" evidence="3">
    <location>
        <begin position="205"/>
        <end position="237"/>
    </location>
</feature>
<accession>A0A6P7SP58</accession>
<evidence type="ECO:0000256" key="2">
    <source>
        <dbReference type="ARBA" id="ARBA00023043"/>
    </source>
</evidence>
<evidence type="ECO:0000313" key="6">
    <source>
        <dbReference type="RefSeq" id="XP_036361338.1"/>
    </source>
</evidence>
<proteinExistence type="predicted"/>
<evidence type="ECO:0000313" key="5">
    <source>
        <dbReference type="Proteomes" id="UP000515154"/>
    </source>
</evidence>
<dbReference type="PROSITE" id="PS50017">
    <property type="entry name" value="DEATH_DOMAIN"/>
    <property type="match status" value="1"/>
</dbReference>
<name>A0A6P7SP58_9MOLL</name>
<dbReference type="PROSITE" id="PS50088">
    <property type="entry name" value="ANK_REPEAT"/>
    <property type="match status" value="6"/>
</dbReference>
<dbReference type="Pfam" id="PF13857">
    <property type="entry name" value="Ank_5"/>
    <property type="match status" value="1"/>
</dbReference>
<feature type="repeat" description="ANK" evidence="3">
    <location>
        <begin position="171"/>
        <end position="204"/>
    </location>
</feature>
<feature type="repeat" description="ANK" evidence="3">
    <location>
        <begin position="68"/>
        <end position="100"/>
    </location>
</feature>
<dbReference type="SUPFAM" id="SSF48403">
    <property type="entry name" value="Ankyrin repeat"/>
    <property type="match status" value="2"/>
</dbReference>
<reference evidence="6" key="1">
    <citation type="submission" date="2025-08" db="UniProtKB">
        <authorList>
            <consortium name="RefSeq"/>
        </authorList>
    </citation>
    <scope>IDENTIFICATION</scope>
</reference>
<organism evidence="5 6">
    <name type="scientific">Octopus sinensis</name>
    <name type="common">East Asian common octopus</name>
    <dbReference type="NCBI Taxonomy" id="2607531"/>
    <lineage>
        <taxon>Eukaryota</taxon>
        <taxon>Metazoa</taxon>
        <taxon>Spiralia</taxon>
        <taxon>Lophotrochozoa</taxon>
        <taxon>Mollusca</taxon>
        <taxon>Cephalopoda</taxon>
        <taxon>Coleoidea</taxon>
        <taxon>Octopodiformes</taxon>
        <taxon>Octopoda</taxon>
        <taxon>Incirrata</taxon>
        <taxon>Octopodidae</taxon>
        <taxon>Octopus</taxon>
    </lineage>
</organism>
<sequence>MDLTEIIEKIEAGDMDGAKNMVEQYSGSINQSDSNGKTYLMTAVELGNTHLINFLIDAGADLDMRDRSGSTALHYAVIGFQLQVVTILLSRGSDENAMNEKGWTPLHLAAGKGKEWKDVVAALLQTNVKVNQRNSFFGSTPLHWACSWGHTDTVRLLLNHKGIDANVLDIDGNTPLHVAVREQCYDVVTLMLSQDSVELEIKNRANRTPFLQAVSQSNLGMMHKMIARGANINAVDGEGNSCLHFAVNKDAFHSESAPREILDECCTELNLKKEEWYSGVVVARYLANHGADLYHKNNNNNTPLDLIKDPNLKQKLQTFSPPQCLWCGHGEATTKFHPCGHFITCEECSTTSLKLCLRCLKPITSRGGIGSAMCEDKHVQTDSQLLETASQQLESRKLEERDLLLVARQLGSNWWHAGIFLDIKTSELDIIKRDNRNDTIEQSYQMLYKWFTSCDPKKRTAETIKAALEEAQCFNALQCLSLGIK</sequence>
<evidence type="ECO:0000256" key="3">
    <source>
        <dbReference type="PROSITE-ProRule" id="PRU00023"/>
    </source>
</evidence>
<dbReference type="Pfam" id="PF13920">
    <property type="entry name" value="zf-C3HC4_3"/>
    <property type="match status" value="1"/>
</dbReference>
<gene>
    <name evidence="6" type="primary">LOC115215066</name>
</gene>
<dbReference type="InterPro" id="IPR002110">
    <property type="entry name" value="Ankyrin_rpt"/>
</dbReference>
<dbReference type="Pfam" id="PF00023">
    <property type="entry name" value="Ank"/>
    <property type="match status" value="1"/>
</dbReference>
<dbReference type="Gene3D" id="1.25.40.20">
    <property type="entry name" value="Ankyrin repeat-containing domain"/>
    <property type="match status" value="3"/>
</dbReference>
<keyword evidence="1" id="KW-0677">Repeat</keyword>
<dbReference type="Gene3D" id="3.30.40.10">
    <property type="entry name" value="Zinc/RING finger domain, C3HC4 (zinc finger)"/>
    <property type="match status" value="1"/>
</dbReference>
<dbReference type="InterPro" id="IPR000488">
    <property type="entry name" value="Death_dom"/>
</dbReference>
<evidence type="ECO:0000256" key="1">
    <source>
        <dbReference type="ARBA" id="ARBA00022737"/>
    </source>
</evidence>
<dbReference type="PANTHER" id="PTHR24126">
    <property type="entry name" value="ANKYRIN REPEAT, PH AND SEC7 DOMAIN CONTAINING PROTEIN SECG-RELATED"/>
    <property type="match status" value="1"/>
</dbReference>
<dbReference type="Proteomes" id="UP000515154">
    <property type="component" value="Linkage group LG8"/>
</dbReference>
<dbReference type="InterPro" id="IPR011029">
    <property type="entry name" value="DEATH-like_dom_sf"/>
</dbReference>
<dbReference type="KEGG" id="osn:115215066"/>
<keyword evidence="2 3" id="KW-0040">ANK repeat</keyword>
<feature type="domain" description="Death" evidence="4">
    <location>
        <begin position="399"/>
        <end position="484"/>
    </location>
</feature>